<gene>
    <name evidence="1" type="ORF">PB01_09855</name>
</gene>
<dbReference type="KEGG" id="psyo:PB01_09855"/>
<dbReference type="EMBL" id="CP031223">
    <property type="protein sequence ID" value="QFF99111.1"/>
    <property type="molecule type" value="Genomic_DNA"/>
</dbReference>
<dbReference type="AlphaFoldDB" id="A0A5J6SME7"/>
<dbReference type="OrthoDB" id="5625686at2"/>
<proteinExistence type="predicted"/>
<evidence type="ECO:0000313" key="1">
    <source>
        <dbReference type="EMBL" id="QFF99111.1"/>
    </source>
</evidence>
<protein>
    <recommendedName>
        <fullName evidence="3">Cysteine-rich CWC family protein</fullName>
    </recommendedName>
</protein>
<dbReference type="Proteomes" id="UP000325517">
    <property type="component" value="Chromosome"/>
</dbReference>
<organism evidence="1 2">
    <name type="scientific">Psychrobacillus glaciei</name>
    <dbReference type="NCBI Taxonomy" id="2283160"/>
    <lineage>
        <taxon>Bacteria</taxon>
        <taxon>Bacillati</taxon>
        <taxon>Bacillota</taxon>
        <taxon>Bacilli</taxon>
        <taxon>Bacillales</taxon>
        <taxon>Bacillaceae</taxon>
        <taxon>Psychrobacillus</taxon>
    </lineage>
</organism>
<reference evidence="1 2" key="1">
    <citation type="submission" date="2018-07" db="EMBL/GenBank/DDBJ databases">
        <title>Complete genome sequence of Psychrobacillus sp. PB01, isolated from iceberg, and comparative genome analysis of Psychrobacillus strains.</title>
        <authorList>
            <person name="Lee P.C."/>
        </authorList>
    </citation>
    <scope>NUCLEOTIDE SEQUENCE [LARGE SCALE GENOMIC DNA]</scope>
    <source>
        <strain evidence="1 2">PB01</strain>
    </source>
</reference>
<dbReference type="Pfam" id="PF14375">
    <property type="entry name" value="Cys_rich_CWC"/>
    <property type="match status" value="1"/>
</dbReference>
<dbReference type="InterPro" id="IPR032720">
    <property type="entry name" value="Cys_rich_CWC"/>
</dbReference>
<evidence type="ECO:0008006" key="3">
    <source>
        <dbReference type="Google" id="ProtNLM"/>
    </source>
</evidence>
<keyword evidence="2" id="KW-1185">Reference proteome</keyword>
<evidence type="ECO:0000313" key="2">
    <source>
        <dbReference type="Proteomes" id="UP000325517"/>
    </source>
</evidence>
<name>A0A5J6SME7_9BACI</name>
<sequence length="64" mass="7375">MSNKYCPICGEENNSKMETVEQGSCWCMNEVRFPNTLLELVPFETIVKQCICKKCVDKNGIYSF</sequence>
<accession>A0A5J6SME7</accession>